<gene>
    <name evidence="1" type="ORF">EG359_17385</name>
    <name evidence="2" type="ORF">SAMN05421768_103677</name>
</gene>
<proteinExistence type="predicted"/>
<dbReference type="Proteomes" id="UP000279541">
    <property type="component" value="Chromosome"/>
</dbReference>
<sequence>MKSFKKSLLDLFNLNSKEEIVNELHDLIDGHKSSIATRLEREFIFTDYDTKEFVATDCFITPPMKGEYYVTNRAIYEVLQVTHAASSLRTPGTIQVRKQREFKTAG</sequence>
<protein>
    <submittedName>
        <fullName evidence="2">Uncharacterized protein</fullName>
    </submittedName>
</protein>
<name>A0A1N7IB24_9FLAO</name>
<evidence type="ECO:0000313" key="1">
    <source>
        <dbReference type="EMBL" id="AZB01277.1"/>
    </source>
</evidence>
<dbReference type="STRING" id="112234.SAMN05421768_103677"/>
<accession>A0A1N7IB24</accession>
<dbReference type="OrthoDB" id="1264278at2"/>
<reference evidence="2 3" key="1">
    <citation type="submission" date="2017-01" db="EMBL/GenBank/DDBJ databases">
        <authorList>
            <person name="Mah S.A."/>
            <person name="Swanson W.J."/>
            <person name="Moy G.W."/>
            <person name="Vacquier V.D."/>
        </authorList>
    </citation>
    <scope>NUCLEOTIDE SEQUENCE [LARGE SCALE GENOMIC DNA]</scope>
    <source>
        <strain evidence="2 3">DSM 16927</strain>
    </source>
</reference>
<evidence type="ECO:0000313" key="2">
    <source>
        <dbReference type="EMBL" id="SIS34269.1"/>
    </source>
</evidence>
<evidence type="ECO:0000313" key="3">
    <source>
        <dbReference type="Proteomes" id="UP000186106"/>
    </source>
</evidence>
<reference evidence="1 4" key="2">
    <citation type="submission" date="2018-11" db="EMBL/GenBank/DDBJ databases">
        <title>Proposal to divide the Flavobacteriaceae and reorganize its genera based on Amino Acid Identity values calculated from whole genome sequences.</title>
        <authorList>
            <person name="Nicholson A.C."/>
            <person name="Gulvik C.A."/>
            <person name="Whitney A.M."/>
            <person name="Humrighouse B.W."/>
            <person name="Bell M."/>
            <person name="Holmes B."/>
            <person name="Steigerwalt A.G."/>
            <person name="Villarma A."/>
            <person name="Sheth M."/>
            <person name="Batra D."/>
            <person name="Pryor J."/>
            <person name="Bernardet J.-F."/>
            <person name="Hugo C."/>
            <person name="Kampfer P."/>
            <person name="Newman J."/>
            <person name="McQuiston J.R."/>
        </authorList>
    </citation>
    <scope>NUCLEOTIDE SEQUENCE [LARGE SCALE GENOMIC DNA]</scope>
    <source>
        <strain evidence="1 4">DSM 16927</strain>
    </source>
</reference>
<dbReference type="RefSeq" id="WP_076353348.1">
    <property type="nucleotide sequence ID" value="NZ_CP033926.1"/>
</dbReference>
<dbReference type="AlphaFoldDB" id="A0A1N7IB24"/>
<dbReference type="EMBL" id="CP033926">
    <property type="protein sequence ID" value="AZB01277.1"/>
    <property type="molecule type" value="Genomic_DNA"/>
</dbReference>
<dbReference type="EMBL" id="FTNZ01000003">
    <property type="protein sequence ID" value="SIS34269.1"/>
    <property type="molecule type" value="Genomic_DNA"/>
</dbReference>
<evidence type="ECO:0000313" key="4">
    <source>
        <dbReference type="Proteomes" id="UP000279541"/>
    </source>
</evidence>
<dbReference type="KEGG" id="cjt:EG359_17385"/>
<organism evidence="2 3">
    <name type="scientific">Chryseobacterium joostei</name>
    <dbReference type="NCBI Taxonomy" id="112234"/>
    <lineage>
        <taxon>Bacteria</taxon>
        <taxon>Pseudomonadati</taxon>
        <taxon>Bacteroidota</taxon>
        <taxon>Flavobacteriia</taxon>
        <taxon>Flavobacteriales</taxon>
        <taxon>Weeksellaceae</taxon>
        <taxon>Chryseobacterium group</taxon>
        <taxon>Chryseobacterium</taxon>
    </lineage>
</organism>
<dbReference type="Proteomes" id="UP000186106">
    <property type="component" value="Unassembled WGS sequence"/>
</dbReference>
<keyword evidence="4" id="KW-1185">Reference proteome</keyword>